<organism evidence="1 2">
    <name type="scientific">Vibrio owensii CAIM 1854 = LMG 25443</name>
    <dbReference type="NCBI Taxonomy" id="1229493"/>
    <lineage>
        <taxon>Bacteria</taxon>
        <taxon>Pseudomonadati</taxon>
        <taxon>Pseudomonadota</taxon>
        <taxon>Gammaproteobacteria</taxon>
        <taxon>Vibrionales</taxon>
        <taxon>Vibrionaceae</taxon>
        <taxon>Vibrio</taxon>
    </lineage>
</organism>
<accession>A0A0C1VNT4</accession>
<evidence type="ECO:0000313" key="2">
    <source>
        <dbReference type="Proteomes" id="UP000031586"/>
    </source>
</evidence>
<dbReference type="AlphaFoldDB" id="A0A0C1VNT4"/>
<dbReference type="EMBL" id="JPRD01000035">
    <property type="protein sequence ID" value="KIF51513.1"/>
    <property type="molecule type" value="Genomic_DNA"/>
</dbReference>
<dbReference type="RefSeq" id="WP_020197592.1">
    <property type="nucleotide sequence ID" value="NZ_BAOH01000131.1"/>
</dbReference>
<reference evidence="1 2" key="1">
    <citation type="submission" date="2014-07" db="EMBL/GenBank/DDBJ databases">
        <title>Unique and conserved regions in Vibrio harveyi and related species in comparison with the shrimp pathogen Vibrio harveyi CAIM 1792.</title>
        <authorList>
            <person name="Espinoza-Valles I."/>
            <person name="Vora G."/>
            <person name="Leekitcharoenphon P."/>
            <person name="Ussery D."/>
            <person name="Hoj L."/>
            <person name="Gomez-Gil B."/>
        </authorList>
    </citation>
    <scope>NUCLEOTIDE SEQUENCE [LARGE SCALE GENOMIC DNA]</scope>
    <source>
        <strain evidence="2">CAIM 1854 / LMG 25443</strain>
    </source>
</reference>
<protein>
    <submittedName>
        <fullName evidence="1">Uncharacterized protein</fullName>
    </submittedName>
</protein>
<comment type="caution">
    <text evidence="1">The sequence shown here is derived from an EMBL/GenBank/DDBJ whole genome shotgun (WGS) entry which is preliminary data.</text>
</comment>
<dbReference type="Proteomes" id="UP000031586">
    <property type="component" value="Unassembled WGS sequence"/>
</dbReference>
<gene>
    <name evidence="1" type="ORF">H735_19080</name>
</gene>
<proteinExistence type="predicted"/>
<evidence type="ECO:0000313" key="1">
    <source>
        <dbReference type="EMBL" id="KIF51513.1"/>
    </source>
</evidence>
<name>A0A0C1VNT4_9VIBR</name>
<dbReference type="PATRIC" id="fig|1229493.5.peg.3138"/>
<sequence>MQVNCSTSHILNKTVSDDELCLLGRMIDNGFFGAIQRSFFESFVSRKSIENYLNAHTSNVGEANH</sequence>